<keyword evidence="1" id="KW-0378">Hydrolase</keyword>
<dbReference type="RefSeq" id="WP_207972577.1">
    <property type="nucleotide sequence ID" value="NZ_CP071795.1"/>
</dbReference>
<dbReference type="Proteomes" id="UP000663935">
    <property type="component" value="Chromosome"/>
</dbReference>
<organism evidence="4 5">
    <name type="scientific">Polaribacter batillariae</name>
    <dbReference type="NCBI Taxonomy" id="2808900"/>
    <lineage>
        <taxon>Bacteria</taxon>
        <taxon>Pseudomonadati</taxon>
        <taxon>Bacteroidota</taxon>
        <taxon>Flavobacteriia</taxon>
        <taxon>Flavobacteriales</taxon>
        <taxon>Flavobacteriaceae</taxon>
    </lineage>
</organism>
<feature type="chain" id="PRO_5045619803" description="Sialate O-acetylesterase domain-containing protein" evidence="2">
    <location>
        <begin position="29"/>
        <end position="1195"/>
    </location>
</feature>
<evidence type="ECO:0000313" key="5">
    <source>
        <dbReference type="Proteomes" id="UP000663935"/>
    </source>
</evidence>
<keyword evidence="5" id="KW-1185">Reference proteome</keyword>
<dbReference type="SUPFAM" id="SSF52266">
    <property type="entry name" value="SGNH hydrolase"/>
    <property type="match status" value="1"/>
</dbReference>
<feature type="domain" description="Sialate O-acetylesterase" evidence="3">
    <location>
        <begin position="37"/>
        <end position="271"/>
    </location>
</feature>
<dbReference type="PANTHER" id="PTHR31988">
    <property type="entry name" value="ESTERASE, PUTATIVE (DUF303)-RELATED"/>
    <property type="match status" value="1"/>
</dbReference>
<evidence type="ECO:0000256" key="2">
    <source>
        <dbReference type="SAM" id="SignalP"/>
    </source>
</evidence>
<evidence type="ECO:0000259" key="3">
    <source>
        <dbReference type="Pfam" id="PF03629"/>
    </source>
</evidence>
<accession>A0ABX7SW34</accession>
<dbReference type="InterPro" id="IPR005181">
    <property type="entry name" value="SASA"/>
</dbReference>
<dbReference type="Gene3D" id="3.40.50.1110">
    <property type="entry name" value="SGNH hydrolase"/>
    <property type="match status" value="1"/>
</dbReference>
<evidence type="ECO:0000313" key="4">
    <source>
        <dbReference type="EMBL" id="QTD38447.1"/>
    </source>
</evidence>
<dbReference type="InterPro" id="IPR052940">
    <property type="entry name" value="Carb_Esterase_6"/>
</dbReference>
<protein>
    <recommendedName>
        <fullName evidence="3">Sialate O-acetylesterase domain-containing protein</fullName>
    </recommendedName>
</protein>
<sequence>MKKYKKLKRKLLFLFLGIVLFNSQIIEAQSKAEKDNFHIFILMGQSNMSGYGELFPEDKLPIEGVKMLRGWTKEGKNFTWETAKHPIHNRLPSNQFGLAGPFAKAYKKAHPGVKVGLIPVAFGGAEIATLSKGGHVYKDAINKINWAAKQGVIKGVLWHQGESDTVEPKKAKNYQKHLKQLILDLRSDLKNSNLPFIVGNLAEFYGTGPDHNAPKRVERINMVKQSLRNMPNLLPNVAFVESKGLKARQHHQVHFDRASLITFGKRYAAAYEALLLPKEPSRVEKEDWLLNASSYKANVYQGERSDELVLSNGLLRRTFRIVPNAATVGFDNLANGESLLRGVKPEAIVKINGVTYEVGGLKGQPNYAFLKKEWIDKLKTSPSAMQYLGYEVSEPKAPFKWKQVRYYAKGAEWPPKGIHLRMDYSMPEPTSVLKGNGLLPSDYGRKNLYKTDFKSLGTSWKTVYSNSHERSSFENEGKVGEIYTPQNTAVYVEKAFNTSAKIIEASFDVGTDKSTDYGPGIALAWPNKTLKFYLRPGGDSPMFGLWDGQKEYKISAKNQEIDMSKTWTLRFRITNDIVFCEAMPKGGEWIVVQTLKPFNASPNLVRIGKTNAKGQGVDAKNAKGELVRLHVKNYASYGSIDVNAQGMQKHKAKVSVHYELYDGLPVMAKWITVENQGAKPIIIDDFTSEIIALVEYGSAVDAKKYNVPKPNIHVETDYAFGSFNVDDANHHAVHWESDPEYLTQVNYLRKTPCLLKVSPEIGPSKSVNSGETFKSFRTFVLPYDSYDRERQGLALKKLYRTLAPWSSENPLMMHARFADWERVKTAIDQAAEVGFEMVILTFGSGFNIEDDSEEYINKMKQYANYAKSKGIEIGGYSLLASRRIGNGQDVVMPKGQRPTFGNAPCLGSEWGQNYFKKLYAFYEKTGFTLLEHDGSYPGDVCMSQDHPGHKGLEDSRWEQYQTISKFYQWCRENGIYLNIPDFYYMTGGNKCGMGYREVNWSLPRNQQLLHTRQNIFDGSWEKTPSMGWMFVPLTEYHGGGAAATIEPLNEHLSHYEMMMTSNLGGGVQACYRGPRLFDSNKTKNMVSRVVTWYKLHREVLEGDIIHLRRADGRDLDYWLNVNPKGVEKGMLMVYNPTNKEISKTIKVPLYYTGLKDKAKVQIEDGKVKTMDLNRDYSIELEVKVKANSYSWAVIK</sequence>
<keyword evidence="2" id="KW-0732">Signal</keyword>
<dbReference type="InterPro" id="IPR036514">
    <property type="entry name" value="SGNH_hydro_sf"/>
</dbReference>
<gene>
    <name evidence="4" type="ORF">JL193_03905</name>
</gene>
<dbReference type="Pfam" id="PF03629">
    <property type="entry name" value="SASA"/>
    <property type="match status" value="1"/>
</dbReference>
<name>A0ABX7SW34_9FLAO</name>
<evidence type="ECO:0000256" key="1">
    <source>
        <dbReference type="ARBA" id="ARBA00022801"/>
    </source>
</evidence>
<dbReference type="PANTHER" id="PTHR31988:SF19">
    <property type="entry name" value="9-O-ACETYL-N-ACETYLNEURAMINIC ACID DEACETYLASE-RELATED"/>
    <property type="match status" value="1"/>
</dbReference>
<proteinExistence type="predicted"/>
<dbReference type="EMBL" id="CP071795">
    <property type="protein sequence ID" value="QTD38447.1"/>
    <property type="molecule type" value="Genomic_DNA"/>
</dbReference>
<reference evidence="4 5" key="1">
    <citation type="submission" date="2021-03" db="EMBL/GenBank/DDBJ databases">
        <title>Complete genome of Polaribacter_sp.G4M1.</title>
        <authorList>
            <person name="Jeong S.W."/>
            <person name="Bae J.W."/>
        </authorList>
    </citation>
    <scope>NUCLEOTIDE SEQUENCE [LARGE SCALE GENOMIC DNA]</scope>
    <source>
        <strain evidence="4 5">G4M1</strain>
    </source>
</reference>
<feature type="signal peptide" evidence="2">
    <location>
        <begin position="1"/>
        <end position="28"/>
    </location>
</feature>